<organism evidence="1">
    <name type="scientific">marine sediment metagenome</name>
    <dbReference type="NCBI Taxonomy" id="412755"/>
    <lineage>
        <taxon>unclassified sequences</taxon>
        <taxon>metagenomes</taxon>
        <taxon>ecological metagenomes</taxon>
    </lineage>
</organism>
<name>X1TTC3_9ZZZZ</name>
<accession>X1TTC3</accession>
<gene>
    <name evidence="1" type="ORF">S12H4_38268</name>
</gene>
<reference evidence="1" key="1">
    <citation type="journal article" date="2014" name="Front. Microbiol.">
        <title>High frequency of phylogenetically diverse reductive dehalogenase-homologous genes in deep subseafloor sedimentary metagenomes.</title>
        <authorList>
            <person name="Kawai M."/>
            <person name="Futagami T."/>
            <person name="Toyoda A."/>
            <person name="Takaki Y."/>
            <person name="Nishi S."/>
            <person name="Hori S."/>
            <person name="Arai W."/>
            <person name="Tsubouchi T."/>
            <person name="Morono Y."/>
            <person name="Uchiyama I."/>
            <person name="Ito T."/>
            <person name="Fujiyama A."/>
            <person name="Inagaki F."/>
            <person name="Takami H."/>
        </authorList>
    </citation>
    <scope>NUCLEOTIDE SEQUENCE</scope>
    <source>
        <strain evidence="1">Expedition CK06-06</strain>
    </source>
</reference>
<evidence type="ECO:0000313" key="1">
    <source>
        <dbReference type="EMBL" id="GAI90820.1"/>
    </source>
</evidence>
<dbReference type="EMBL" id="BARW01023016">
    <property type="protein sequence ID" value="GAI90820.1"/>
    <property type="molecule type" value="Genomic_DNA"/>
</dbReference>
<protein>
    <recommendedName>
        <fullName evidence="2">DUF4258 domain-containing protein</fullName>
    </recommendedName>
</protein>
<sequence length="123" mass="14353">MNRFKENLNKNYGRKLIRFAYNGRSFSVRCTEHSLDRFKDHNLDIDAALGSIVALGKERLYKFSKDGIDVAVVDKENHISVIVTFESQDNETQIRIRTIIPRSHIFVKAGTRVYELKNYKGRF</sequence>
<comment type="caution">
    <text evidence="1">The sequence shown here is derived from an EMBL/GenBank/DDBJ whole genome shotgun (WGS) entry which is preliminary data.</text>
</comment>
<dbReference type="AlphaFoldDB" id="X1TTC3"/>
<proteinExistence type="predicted"/>
<evidence type="ECO:0008006" key="2">
    <source>
        <dbReference type="Google" id="ProtNLM"/>
    </source>
</evidence>